<dbReference type="Pfam" id="PF02677">
    <property type="entry name" value="QueH"/>
    <property type="match status" value="1"/>
</dbReference>
<feature type="binding site" evidence="17">
    <location>
        <position position="87"/>
    </location>
    <ligand>
        <name>[4Fe-4S] cluster</name>
        <dbReference type="ChEBI" id="CHEBI:49883"/>
    </ligand>
</feature>
<comment type="caution">
    <text evidence="18">The sequence shown here is derived from an EMBL/GenBank/DDBJ whole genome shotgun (WGS) entry which is preliminary data.</text>
</comment>
<keyword evidence="7 17" id="KW-0819">tRNA processing</keyword>
<keyword evidence="14 17" id="KW-0676">Redox-active center</keyword>
<comment type="function">
    <text evidence="1 17">Catalyzes the conversion of epoxyqueuosine (oQ) to queuosine (Q), which is a hypermodified base found in the wobble positions of tRNA(Asp), tRNA(Asn), tRNA(His) and tRNA(Tyr).</text>
</comment>
<dbReference type="GO" id="GO:0046872">
    <property type="term" value="F:metal ion binding"/>
    <property type="evidence" value="ECO:0007669"/>
    <property type="project" value="UniProtKB-KW"/>
</dbReference>
<evidence type="ECO:0000313" key="19">
    <source>
        <dbReference type="Proteomes" id="UP000230136"/>
    </source>
</evidence>
<evidence type="ECO:0000256" key="14">
    <source>
        <dbReference type="ARBA" id="ARBA00023284"/>
    </source>
</evidence>
<feature type="binding site" evidence="17">
    <location>
        <position position="10"/>
    </location>
    <ligand>
        <name>[4Fe-4S] cluster</name>
        <dbReference type="ChEBI" id="CHEBI:49883"/>
    </ligand>
</feature>
<name>A0A2M8DR35_9BACT</name>
<feature type="disulfide bond" description="Redox-active" evidence="17">
    <location>
        <begin position="169"/>
        <end position="171"/>
    </location>
</feature>
<gene>
    <name evidence="17" type="primary">queH</name>
    <name evidence="18" type="ORF">CO073_02545</name>
</gene>
<dbReference type="GO" id="GO:0051539">
    <property type="term" value="F:4 iron, 4 sulfur cluster binding"/>
    <property type="evidence" value="ECO:0007669"/>
    <property type="project" value="UniProtKB-UniRule"/>
</dbReference>
<protein>
    <recommendedName>
        <fullName evidence="5 17">Epoxyqueuosine reductase QueH</fullName>
        <ecNumber evidence="4 17">1.17.99.6</ecNumber>
    </recommendedName>
    <alternativeName>
        <fullName evidence="15 17">Queuosine biosynthesis protein QueH</fullName>
    </alternativeName>
</protein>
<dbReference type="GO" id="GO:0008616">
    <property type="term" value="P:tRNA queuosine(34) biosynthetic process"/>
    <property type="evidence" value="ECO:0007669"/>
    <property type="project" value="UniProtKB-UniRule"/>
</dbReference>
<evidence type="ECO:0000256" key="12">
    <source>
        <dbReference type="ARBA" id="ARBA00023014"/>
    </source>
</evidence>
<keyword evidence="13 17" id="KW-1015">Disulfide bond</keyword>
<evidence type="ECO:0000256" key="1">
    <source>
        <dbReference type="ARBA" id="ARBA00002268"/>
    </source>
</evidence>
<keyword evidence="8 17" id="KW-0479">Metal-binding</keyword>
<dbReference type="Proteomes" id="UP000230136">
    <property type="component" value="Unassembled WGS sequence"/>
</dbReference>
<keyword evidence="11 17" id="KW-0408">Iron</keyword>
<dbReference type="PANTHER" id="PTHR36701:SF1">
    <property type="entry name" value="EPOXYQUEUOSINE REDUCTASE QUEH"/>
    <property type="match status" value="1"/>
</dbReference>
<evidence type="ECO:0000256" key="9">
    <source>
        <dbReference type="ARBA" id="ARBA00022785"/>
    </source>
</evidence>
<dbReference type="InterPro" id="IPR003828">
    <property type="entry name" value="QueH"/>
</dbReference>
<evidence type="ECO:0000256" key="7">
    <source>
        <dbReference type="ARBA" id="ARBA00022694"/>
    </source>
</evidence>
<evidence type="ECO:0000256" key="3">
    <source>
        <dbReference type="ARBA" id="ARBA00008207"/>
    </source>
</evidence>
<comment type="similarity">
    <text evidence="3 17">Belongs to the QueH family.</text>
</comment>
<evidence type="ECO:0000313" key="18">
    <source>
        <dbReference type="EMBL" id="PJC01855.1"/>
    </source>
</evidence>
<proteinExistence type="inferred from homology"/>
<organism evidence="18 19">
    <name type="scientific">Candidatus Komeilibacteria bacterium CG_4_9_14_0_8_um_filter_36_9</name>
    <dbReference type="NCBI Taxonomy" id="1974473"/>
    <lineage>
        <taxon>Bacteria</taxon>
        <taxon>Candidatus Komeiliibacteriota</taxon>
    </lineage>
</organism>
<evidence type="ECO:0000256" key="8">
    <source>
        <dbReference type="ARBA" id="ARBA00022723"/>
    </source>
</evidence>
<evidence type="ECO:0000256" key="11">
    <source>
        <dbReference type="ARBA" id="ARBA00023004"/>
    </source>
</evidence>
<evidence type="ECO:0000256" key="6">
    <source>
        <dbReference type="ARBA" id="ARBA00022485"/>
    </source>
</evidence>
<keyword evidence="12 17" id="KW-0411">Iron-sulfur</keyword>
<keyword evidence="6 17" id="KW-0004">4Fe-4S</keyword>
<evidence type="ECO:0000256" key="4">
    <source>
        <dbReference type="ARBA" id="ARBA00012622"/>
    </source>
</evidence>
<dbReference type="HAMAP" id="MF_02089">
    <property type="entry name" value="QueH"/>
    <property type="match status" value="1"/>
</dbReference>
<dbReference type="AlphaFoldDB" id="A0A2M8DR35"/>
<reference evidence="19" key="1">
    <citation type="submission" date="2017-09" db="EMBL/GenBank/DDBJ databases">
        <title>Depth-based differentiation of microbial function through sediment-hosted aquifers and enrichment of novel symbionts in the deep terrestrial subsurface.</title>
        <authorList>
            <person name="Probst A.J."/>
            <person name="Ladd B."/>
            <person name="Jarett J.K."/>
            <person name="Geller-Mcgrath D.E."/>
            <person name="Sieber C.M.K."/>
            <person name="Emerson J.B."/>
            <person name="Anantharaman K."/>
            <person name="Thomas B.C."/>
            <person name="Malmstrom R."/>
            <person name="Stieglmeier M."/>
            <person name="Klingl A."/>
            <person name="Woyke T."/>
            <person name="Ryan C.M."/>
            <person name="Banfield J.F."/>
        </authorList>
    </citation>
    <scope>NUCLEOTIDE SEQUENCE [LARGE SCALE GENOMIC DNA]</scope>
</reference>
<dbReference type="PANTHER" id="PTHR36701">
    <property type="entry name" value="EPOXYQUEUOSINE REDUCTASE QUEH"/>
    <property type="match status" value="1"/>
</dbReference>
<dbReference type="UniPathway" id="UPA00392"/>
<accession>A0A2M8DR35</accession>
<evidence type="ECO:0000256" key="15">
    <source>
        <dbReference type="ARBA" id="ARBA00031446"/>
    </source>
</evidence>
<sequence length="185" mass="21380">MKKLLLHTCCAPCAIYVVQELSKEYDLSLYYFNSNIHPATEYEKRLQEIITWAKNKDIGLIEADYNPQEWFAVVKDLEEEPEGGSRCLECFQYRLGATAKYAKEHNYDLFSTTLSISPHKDAEAINRIGSTLGQTNKIEFLEADWKKNDGFKIACQLSKQESFYRQDYCGCVYSLKVKSKKSKVK</sequence>
<keyword evidence="10 17" id="KW-0560">Oxidoreductase</keyword>
<dbReference type="EC" id="1.17.99.6" evidence="4 17"/>
<evidence type="ECO:0000256" key="17">
    <source>
        <dbReference type="HAMAP-Rule" id="MF_02089"/>
    </source>
</evidence>
<comment type="catalytic activity">
    <reaction evidence="16 17">
        <text>epoxyqueuosine(34) in tRNA + AH2 = queuosine(34) in tRNA + A + H2O</text>
        <dbReference type="Rhea" id="RHEA:32159"/>
        <dbReference type="Rhea" id="RHEA-COMP:18571"/>
        <dbReference type="Rhea" id="RHEA-COMP:18582"/>
        <dbReference type="ChEBI" id="CHEBI:13193"/>
        <dbReference type="ChEBI" id="CHEBI:15377"/>
        <dbReference type="ChEBI" id="CHEBI:17499"/>
        <dbReference type="ChEBI" id="CHEBI:194431"/>
        <dbReference type="ChEBI" id="CHEBI:194443"/>
        <dbReference type="EC" id="1.17.99.6"/>
    </reaction>
</comment>
<keyword evidence="9 17" id="KW-0671">Queuosine biosynthesis</keyword>
<evidence type="ECO:0000256" key="13">
    <source>
        <dbReference type="ARBA" id="ARBA00023157"/>
    </source>
</evidence>
<evidence type="ECO:0000256" key="5">
    <source>
        <dbReference type="ARBA" id="ARBA00016895"/>
    </source>
</evidence>
<feature type="binding site" evidence="17">
    <location>
        <position position="90"/>
    </location>
    <ligand>
        <name>[4Fe-4S] cluster</name>
        <dbReference type="ChEBI" id="CHEBI:49883"/>
    </ligand>
</feature>
<feature type="binding site" evidence="17">
    <location>
        <position position="9"/>
    </location>
    <ligand>
        <name>[4Fe-4S] cluster</name>
        <dbReference type="ChEBI" id="CHEBI:49883"/>
    </ligand>
</feature>
<evidence type="ECO:0000256" key="10">
    <source>
        <dbReference type="ARBA" id="ARBA00023002"/>
    </source>
</evidence>
<evidence type="ECO:0000256" key="2">
    <source>
        <dbReference type="ARBA" id="ARBA00004691"/>
    </source>
</evidence>
<dbReference type="GO" id="GO:0052693">
    <property type="term" value="F:epoxyqueuosine reductase activity"/>
    <property type="evidence" value="ECO:0007669"/>
    <property type="project" value="UniProtKB-UniRule"/>
</dbReference>
<evidence type="ECO:0000256" key="16">
    <source>
        <dbReference type="ARBA" id="ARBA00047415"/>
    </source>
</evidence>
<dbReference type="EMBL" id="PFSY01000117">
    <property type="protein sequence ID" value="PJC01855.1"/>
    <property type="molecule type" value="Genomic_DNA"/>
</dbReference>
<comment type="pathway">
    <text evidence="2 17">tRNA modification; tRNA-queuosine biosynthesis.</text>
</comment>